<evidence type="ECO:0000313" key="3">
    <source>
        <dbReference type="EMBL" id="QHD50046.1"/>
    </source>
</evidence>
<dbReference type="Gene3D" id="1.10.10.1400">
    <property type="entry name" value="Terminase, small subunit, N-terminal DNA-binding domain, HTH motif"/>
    <property type="match status" value="1"/>
</dbReference>
<gene>
    <name evidence="3" type="ORF">CTT34_10260</name>
</gene>
<protein>
    <submittedName>
        <fullName evidence="3">Terminase small subunit</fullName>
    </submittedName>
</protein>
<dbReference type="EMBL" id="CP024621">
    <property type="protein sequence ID" value="QHD50046.1"/>
    <property type="molecule type" value="Genomic_DNA"/>
</dbReference>
<keyword evidence="2" id="KW-0231">Viral genome packaging</keyword>
<name>A0A857GNG3_9GAMM</name>
<dbReference type="InterPro" id="IPR038713">
    <property type="entry name" value="Terminase_Gp1_N_sf"/>
</dbReference>
<sequence>MSRLTARQSRFVDEYLIDLNAKQAAIRAGYAERSAEVTASRLLSNAKVAAAIQERMSERSERTKIDADYVLRRLVEIDQMDVLDILADDGSLKPVHQWPSSWRRYLSGMDVSELWEWQDEERKQVGLLKKIKWPDKVKNLELLGKHVDVQAWREQHGHGNRKGGPIEVLGITTDNPQEAARLYREMMGD</sequence>
<dbReference type="InterPro" id="IPR052404">
    <property type="entry name" value="SPP1-like_terminase"/>
</dbReference>
<keyword evidence="1" id="KW-1188">Viral release from host cell</keyword>
<dbReference type="Pfam" id="PF03592">
    <property type="entry name" value="Terminase_2"/>
    <property type="match status" value="1"/>
</dbReference>
<dbReference type="InterPro" id="IPR005335">
    <property type="entry name" value="Terminase_ssu"/>
</dbReference>
<organism evidence="3 4">
    <name type="scientific">Vreelandella aquamarina</name>
    <dbReference type="NCBI Taxonomy" id="77097"/>
    <lineage>
        <taxon>Bacteria</taxon>
        <taxon>Pseudomonadati</taxon>
        <taxon>Pseudomonadota</taxon>
        <taxon>Gammaproteobacteria</taxon>
        <taxon>Oceanospirillales</taxon>
        <taxon>Halomonadaceae</taxon>
        <taxon>Vreelandella</taxon>
    </lineage>
</organism>
<dbReference type="GO" id="GO:0051276">
    <property type="term" value="P:chromosome organization"/>
    <property type="evidence" value="ECO:0007669"/>
    <property type="project" value="InterPro"/>
</dbReference>
<accession>A0A857GNG3</accession>
<dbReference type="PANTHER" id="PTHR41328">
    <property type="entry name" value="TERMINASE SMALL SUBUNIT-RELATED"/>
    <property type="match status" value="1"/>
</dbReference>
<evidence type="ECO:0000256" key="1">
    <source>
        <dbReference type="ARBA" id="ARBA00022612"/>
    </source>
</evidence>
<dbReference type="OrthoDB" id="8227562at2"/>
<evidence type="ECO:0000313" key="4">
    <source>
        <dbReference type="Proteomes" id="UP000463949"/>
    </source>
</evidence>
<dbReference type="Proteomes" id="UP000463949">
    <property type="component" value="Chromosome"/>
</dbReference>
<dbReference type="AlphaFoldDB" id="A0A857GNG3"/>
<dbReference type="KEGG" id="hmd:CTT34_10260"/>
<proteinExistence type="predicted"/>
<dbReference type="PANTHER" id="PTHR41328:SF2">
    <property type="entry name" value="TERMINASE SMALL SUBUNIT"/>
    <property type="match status" value="1"/>
</dbReference>
<reference evidence="3 4" key="1">
    <citation type="submission" date="2017-10" db="EMBL/GenBank/DDBJ databases">
        <title>Coral associated bacteria.</title>
        <authorList>
            <person name="Wang X."/>
        </authorList>
    </citation>
    <scope>NUCLEOTIDE SEQUENCE [LARGE SCALE GENOMIC DNA]</scope>
    <source>
        <strain evidence="3 4">SCSIO 43005</strain>
    </source>
</reference>
<evidence type="ECO:0000256" key="2">
    <source>
        <dbReference type="ARBA" id="ARBA00023219"/>
    </source>
</evidence>